<evidence type="ECO:0000256" key="1">
    <source>
        <dbReference type="SAM" id="Phobius"/>
    </source>
</evidence>
<keyword evidence="1" id="KW-1133">Transmembrane helix</keyword>
<proteinExistence type="predicted"/>
<name>A0A5S4F162_9ACTN</name>
<reference evidence="2 3" key="1">
    <citation type="submission" date="2019-05" db="EMBL/GenBank/DDBJ databases">
        <title>Draft genome sequence of Nonomuraea turkmeniaca DSM 43926.</title>
        <authorList>
            <person name="Saricaoglu S."/>
            <person name="Isik K."/>
        </authorList>
    </citation>
    <scope>NUCLEOTIDE SEQUENCE [LARGE SCALE GENOMIC DNA]</scope>
    <source>
        <strain evidence="2 3">DSM 43926</strain>
    </source>
</reference>
<organism evidence="2 3">
    <name type="scientific">Nonomuraea turkmeniaca</name>
    <dbReference type="NCBI Taxonomy" id="103838"/>
    <lineage>
        <taxon>Bacteria</taxon>
        <taxon>Bacillati</taxon>
        <taxon>Actinomycetota</taxon>
        <taxon>Actinomycetes</taxon>
        <taxon>Streptosporangiales</taxon>
        <taxon>Streptosporangiaceae</taxon>
        <taxon>Nonomuraea</taxon>
    </lineage>
</organism>
<protein>
    <submittedName>
        <fullName evidence="2">Uncharacterized protein</fullName>
    </submittedName>
</protein>
<comment type="caution">
    <text evidence="2">The sequence shown here is derived from an EMBL/GenBank/DDBJ whole genome shotgun (WGS) entry which is preliminary data.</text>
</comment>
<keyword evidence="1" id="KW-0472">Membrane</keyword>
<keyword evidence="1" id="KW-0812">Transmembrane</keyword>
<sequence>MNTKTPSSGTSSLRAYPDGSEGRLTLSNGLLGALAVGIFYNIQAGLPAWRARRPRTRTV</sequence>
<dbReference type="RefSeq" id="WP_138672297.1">
    <property type="nucleotide sequence ID" value="NZ_VCKY01000220.1"/>
</dbReference>
<accession>A0A5S4F162</accession>
<dbReference type="EMBL" id="VCKY01000220">
    <property type="protein sequence ID" value="TMR09710.1"/>
    <property type="molecule type" value="Genomic_DNA"/>
</dbReference>
<gene>
    <name evidence="2" type="ORF">ETD86_42505</name>
</gene>
<evidence type="ECO:0000313" key="2">
    <source>
        <dbReference type="EMBL" id="TMR09710.1"/>
    </source>
</evidence>
<dbReference type="AlphaFoldDB" id="A0A5S4F162"/>
<dbReference type="Proteomes" id="UP000309128">
    <property type="component" value="Unassembled WGS sequence"/>
</dbReference>
<evidence type="ECO:0000313" key="3">
    <source>
        <dbReference type="Proteomes" id="UP000309128"/>
    </source>
</evidence>
<keyword evidence="3" id="KW-1185">Reference proteome</keyword>
<feature type="transmembrane region" description="Helical" evidence="1">
    <location>
        <begin position="30"/>
        <end position="49"/>
    </location>
</feature>